<protein>
    <recommendedName>
        <fullName evidence="2">RNase H type-1 domain-containing protein</fullName>
    </recommendedName>
</protein>
<feature type="domain" description="RNase H type-1" evidence="2">
    <location>
        <begin position="1"/>
        <end position="118"/>
    </location>
</feature>
<comment type="caution">
    <text evidence="3">The sequence shown here is derived from an EMBL/GenBank/DDBJ whole genome shotgun (WGS) entry which is preliminary data.</text>
</comment>
<gene>
    <name evidence="3" type="ORF">KVT40_002333</name>
</gene>
<dbReference type="GO" id="GO:0004523">
    <property type="term" value="F:RNA-DNA hybrid ribonuclease activity"/>
    <property type="evidence" value="ECO:0007669"/>
    <property type="project" value="InterPro"/>
</dbReference>
<sequence length="321" mass="36388">MYRKESVAECLAQHTIGWSATCSVFSTEVKAIQLAIQQTLCTRGPLHTVWIFTDNQEAIRVIQNQKVHTACLEASQALLQTLEEARGCRVQVKIRWMPARKDNMGSNLADKLAKQMTEPEGIPTTDPTILIRETKAVGRLMDQDIKVKQTRRKPGHGVYTYNLDRALPGNHTKLLYDSLSRQDATILAQARTGHNHLNSYVARINPQVTKICECKEGAETVAYILLVCKQWDHLRQPLKAKAGPRWSDMSHILGGWSDRCVRHTGQRASQPKDKWRPDMKMVRASIQFPKQTTRMQAKNQQPAHLATRDELQPHAQAEQST</sequence>
<dbReference type="OrthoDB" id="3261222at2759"/>
<feature type="compositionally biased region" description="Polar residues" evidence="1">
    <location>
        <begin position="291"/>
        <end position="302"/>
    </location>
</feature>
<dbReference type="SUPFAM" id="SSF53098">
    <property type="entry name" value="Ribonuclease H-like"/>
    <property type="match status" value="1"/>
</dbReference>
<proteinExistence type="predicted"/>
<dbReference type="Proteomes" id="UP000809789">
    <property type="component" value="Unassembled WGS sequence"/>
</dbReference>
<dbReference type="InterPro" id="IPR036397">
    <property type="entry name" value="RNaseH_sf"/>
</dbReference>
<keyword evidence="4" id="KW-1185">Reference proteome</keyword>
<evidence type="ECO:0000259" key="2">
    <source>
        <dbReference type="PROSITE" id="PS50879"/>
    </source>
</evidence>
<dbReference type="InterPro" id="IPR012337">
    <property type="entry name" value="RNaseH-like_sf"/>
</dbReference>
<dbReference type="AlphaFoldDB" id="A0A8K0L8Z9"/>
<dbReference type="GO" id="GO:0003676">
    <property type="term" value="F:nucleic acid binding"/>
    <property type="evidence" value="ECO:0007669"/>
    <property type="project" value="InterPro"/>
</dbReference>
<dbReference type="Gene3D" id="3.30.420.10">
    <property type="entry name" value="Ribonuclease H-like superfamily/Ribonuclease H"/>
    <property type="match status" value="1"/>
</dbReference>
<accession>A0A8K0L8Z9</accession>
<dbReference type="PROSITE" id="PS50879">
    <property type="entry name" value="RNASE_H_1"/>
    <property type="match status" value="1"/>
</dbReference>
<dbReference type="InterPro" id="IPR002156">
    <property type="entry name" value="RNaseH_domain"/>
</dbReference>
<evidence type="ECO:0000313" key="3">
    <source>
        <dbReference type="EMBL" id="KAG8630714.1"/>
    </source>
</evidence>
<reference evidence="3" key="1">
    <citation type="submission" date="2021-07" db="EMBL/GenBank/DDBJ databases">
        <title>Elsinoe batatas strain:CRI-CJ2 Genome sequencing and assembly.</title>
        <authorList>
            <person name="Huang L."/>
        </authorList>
    </citation>
    <scope>NUCLEOTIDE SEQUENCE</scope>
    <source>
        <strain evidence="3">CRI-CJ2</strain>
    </source>
</reference>
<feature type="region of interest" description="Disordered" evidence="1">
    <location>
        <begin position="291"/>
        <end position="321"/>
    </location>
</feature>
<organism evidence="3 4">
    <name type="scientific">Elsinoe batatas</name>
    <dbReference type="NCBI Taxonomy" id="2601811"/>
    <lineage>
        <taxon>Eukaryota</taxon>
        <taxon>Fungi</taxon>
        <taxon>Dikarya</taxon>
        <taxon>Ascomycota</taxon>
        <taxon>Pezizomycotina</taxon>
        <taxon>Dothideomycetes</taxon>
        <taxon>Dothideomycetidae</taxon>
        <taxon>Myriangiales</taxon>
        <taxon>Elsinoaceae</taxon>
        <taxon>Elsinoe</taxon>
    </lineage>
</organism>
<dbReference type="EMBL" id="JAESVG020000002">
    <property type="protein sequence ID" value="KAG8630714.1"/>
    <property type="molecule type" value="Genomic_DNA"/>
</dbReference>
<evidence type="ECO:0000313" key="4">
    <source>
        <dbReference type="Proteomes" id="UP000809789"/>
    </source>
</evidence>
<evidence type="ECO:0000256" key="1">
    <source>
        <dbReference type="SAM" id="MobiDB-lite"/>
    </source>
</evidence>
<name>A0A8K0L8Z9_9PEZI</name>